<reference evidence="3 4" key="1">
    <citation type="submission" date="2018-12" db="EMBL/GenBank/DDBJ databases">
        <title>Genome sequence and assembly of Colletotrichum trifolii.</title>
        <authorList>
            <person name="Gan P."/>
            <person name="Shirasu K."/>
        </authorList>
    </citation>
    <scope>NUCLEOTIDE SEQUENCE [LARGE SCALE GENOMIC DNA]</scope>
    <source>
        <strain evidence="3 4">543-2</strain>
    </source>
</reference>
<organism evidence="3 4">
    <name type="scientific">Colletotrichum trifolii</name>
    <dbReference type="NCBI Taxonomy" id="5466"/>
    <lineage>
        <taxon>Eukaryota</taxon>
        <taxon>Fungi</taxon>
        <taxon>Dikarya</taxon>
        <taxon>Ascomycota</taxon>
        <taxon>Pezizomycotina</taxon>
        <taxon>Sordariomycetes</taxon>
        <taxon>Hypocreomycetidae</taxon>
        <taxon>Glomerellales</taxon>
        <taxon>Glomerellaceae</taxon>
        <taxon>Colletotrichum</taxon>
        <taxon>Colletotrichum orbiculare species complex</taxon>
    </lineage>
</organism>
<protein>
    <submittedName>
        <fullName evidence="3">Uncharacterized protein</fullName>
    </submittedName>
</protein>
<comment type="caution">
    <text evidence="3">The sequence shown here is derived from an EMBL/GenBank/DDBJ whole genome shotgun (WGS) entry which is preliminary data.</text>
</comment>
<feature type="region of interest" description="Disordered" evidence="1">
    <location>
        <begin position="365"/>
        <end position="392"/>
    </location>
</feature>
<feature type="compositionally biased region" description="Basic and acidic residues" evidence="1">
    <location>
        <begin position="1"/>
        <end position="11"/>
    </location>
</feature>
<keyword evidence="2" id="KW-0812">Transmembrane</keyword>
<feature type="region of interest" description="Disordered" evidence="1">
    <location>
        <begin position="398"/>
        <end position="417"/>
    </location>
</feature>
<sequence length="583" mass="63117">MSKELPRHERPSSSPPAPGGNPFGQCDLSVKTILGFLSTRALRGGPRLVIQVVLALFGLFLLGKFFTSPTRDLADAGSRWTWSPFASTPKEKFLGNGKPGGVRIVAFGSPDIATPSNGKGKGWTEMLCEELSCSTFHSLIPSPNLPNQALTSHEHYNATLDKVTRELAQQKAPGYDYDFLLSQFPLAADIADVAAQVDAFLASPLPQPLPKETVWVFSFGTWDVWTLAALPRDLGQGIVDLAVRRLFAQVERVYQASLATESAAFSDFWAYQSAAATAALLAKLNAPGTSSSSSSSSSPSVDARELENFRLVVPKLLDVSLTPGWHARRPAPPVPHTKAEHMTNAAHLTARWNSEVDARLQEWMRTPDPQQSEGSDDDDEEKDDGKFGAVASRRASPVLRRGVAASATAAPGGGDVDTLRVPFPRRVGAQVDTEEFVRRAIIERQMRRHGLSDVLGYGNRTEADGVLAFDEVWTPCIWAKTGETPEVAGGYPACDVPDGYLFHSPFTLGERAIRETARIAAAEARSKLAFVDAVGDGGRGEEEEEQTTPAARVKRSEPGFQRVLRPSRLARMVDAACPTLDVC</sequence>
<dbReference type="Proteomes" id="UP000295703">
    <property type="component" value="Unassembled WGS sequence"/>
</dbReference>
<feature type="transmembrane region" description="Helical" evidence="2">
    <location>
        <begin position="48"/>
        <end position="66"/>
    </location>
</feature>
<dbReference type="AlphaFoldDB" id="A0A4R8RG27"/>
<dbReference type="EMBL" id="RYZW01000066">
    <property type="protein sequence ID" value="TDZ53798.1"/>
    <property type="molecule type" value="Genomic_DNA"/>
</dbReference>
<evidence type="ECO:0000313" key="4">
    <source>
        <dbReference type="Proteomes" id="UP000295703"/>
    </source>
</evidence>
<dbReference type="STRING" id="5466.A0A4R8RG27"/>
<evidence type="ECO:0000313" key="3">
    <source>
        <dbReference type="EMBL" id="TDZ53798.1"/>
    </source>
</evidence>
<keyword evidence="2" id="KW-1133">Transmembrane helix</keyword>
<keyword evidence="2" id="KW-0472">Membrane</keyword>
<proteinExistence type="predicted"/>
<feature type="region of interest" description="Disordered" evidence="1">
    <location>
        <begin position="1"/>
        <end position="22"/>
    </location>
</feature>
<keyword evidence="4" id="KW-1185">Reference proteome</keyword>
<evidence type="ECO:0000256" key="1">
    <source>
        <dbReference type="SAM" id="MobiDB-lite"/>
    </source>
</evidence>
<name>A0A4R8RG27_COLTR</name>
<evidence type="ECO:0000256" key="2">
    <source>
        <dbReference type="SAM" id="Phobius"/>
    </source>
</evidence>
<accession>A0A4R8RG27</accession>
<feature type="region of interest" description="Disordered" evidence="1">
    <location>
        <begin position="536"/>
        <end position="555"/>
    </location>
</feature>
<gene>
    <name evidence="3" type="ORF">CTRI78_v006746</name>
</gene>